<reference evidence="9 10" key="1">
    <citation type="submission" date="2021-02" db="EMBL/GenBank/DDBJ databases">
        <title>Safari Cat Assemblies.</title>
        <authorList>
            <person name="Bredemeyer K.R."/>
            <person name="Murphy W.J."/>
        </authorList>
    </citation>
    <scope>NUCLEOTIDE SEQUENCE [LARGE SCALE GENOMIC DNA]</scope>
</reference>
<feature type="transmembrane region" description="Helical" evidence="7">
    <location>
        <begin position="323"/>
        <end position="342"/>
    </location>
</feature>
<dbReference type="PRINTS" id="PR01315">
    <property type="entry name" value="BATTENIN"/>
</dbReference>
<feature type="region of interest" description="Disordered" evidence="8">
    <location>
        <begin position="1"/>
        <end position="25"/>
    </location>
</feature>
<dbReference type="InterPro" id="IPR018460">
    <property type="entry name" value="Battenin_disease_Cln3_subgr"/>
</dbReference>
<feature type="transmembrane region" description="Helical" evidence="7">
    <location>
        <begin position="296"/>
        <end position="317"/>
    </location>
</feature>
<sequence>MGGCAGSRRRLLDSEGEETAPEPRPRLLDRQGALWKNAMGFWLLGLCNNFSYVVMLSAAHDILSHQRASGNQSHVDPDPAPTTHNSSSRFDCNSVSTAAVLLADILPTLVIKLLAPLGLHLLPYSPRVLVSGICSAGSFILVAFSHSVGTSLCGVVLASISSGLGEVTFLSLTAFYPSYFFLLTSPEPQDPGGEEEAETSARQPLINSEAPEAKPDSSSNLSLQERWNVFKGLLWYIVPLVLVYFAEYFINQGLFELLFFRNTSLTHAQQYRWYQMLYQAGVFVSRSSLRCCRIRFTWVLALLQCFNLAFLLVDVWLSFLPSIYLVFLIILYEGLLGGAAYVNTFHNIALETSDEHREFAMAAACISDTLGISLSGLLALPLHDFLCRLS</sequence>
<feature type="transmembrane region" description="Helical" evidence="7">
    <location>
        <begin position="233"/>
        <end position="250"/>
    </location>
</feature>
<evidence type="ECO:0000256" key="2">
    <source>
        <dbReference type="ARBA" id="ARBA00007467"/>
    </source>
</evidence>
<reference evidence="9" key="2">
    <citation type="submission" date="2025-08" db="UniProtKB">
        <authorList>
            <consortium name="Ensembl"/>
        </authorList>
    </citation>
    <scope>IDENTIFICATION</scope>
    <source>
        <strain evidence="9">breed Abyssinian</strain>
    </source>
</reference>
<dbReference type="PANTHER" id="PTHR10981">
    <property type="entry name" value="BATTENIN"/>
    <property type="match status" value="1"/>
</dbReference>
<dbReference type="GeneTree" id="ENSGT00390000003249"/>
<evidence type="ECO:0000313" key="10">
    <source>
        <dbReference type="Proteomes" id="UP000823872"/>
    </source>
</evidence>
<evidence type="ECO:0000256" key="3">
    <source>
        <dbReference type="ARBA" id="ARBA00022448"/>
    </source>
</evidence>
<evidence type="ECO:0000256" key="4">
    <source>
        <dbReference type="ARBA" id="ARBA00022692"/>
    </source>
</evidence>
<gene>
    <name evidence="9" type="primary">CLN3</name>
</gene>
<keyword evidence="3" id="KW-0813">Transport</keyword>
<feature type="transmembrane region" description="Helical" evidence="7">
    <location>
        <begin position="152"/>
        <end position="176"/>
    </location>
</feature>
<evidence type="ECO:0000256" key="6">
    <source>
        <dbReference type="ARBA" id="ARBA00023136"/>
    </source>
</evidence>
<keyword evidence="5 7" id="KW-1133">Transmembrane helix</keyword>
<reference evidence="9" key="3">
    <citation type="submission" date="2025-09" db="UniProtKB">
        <authorList>
            <consortium name="Ensembl"/>
        </authorList>
    </citation>
    <scope>IDENTIFICATION</scope>
    <source>
        <strain evidence="9">breed Abyssinian</strain>
    </source>
</reference>
<dbReference type="InterPro" id="IPR003492">
    <property type="entry name" value="Battenin_disease_Cln3"/>
</dbReference>
<name>A0ABI7ZYU9_FELCA</name>
<comment type="similarity">
    <text evidence="2 7">Belongs to the battenin family.</text>
</comment>
<dbReference type="SUPFAM" id="SSF103473">
    <property type="entry name" value="MFS general substrate transporter"/>
    <property type="match status" value="1"/>
</dbReference>
<dbReference type="PIRSF" id="PIRSF015974">
    <property type="entry name" value="CLN3_BTN1"/>
    <property type="match status" value="1"/>
</dbReference>
<evidence type="ECO:0000256" key="5">
    <source>
        <dbReference type="ARBA" id="ARBA00022989"/>
    </source>
</evidence>
<feature type="transmembrane region" description="Helical" evidence="7">
    <location>
        <begin position="362"/>
        <end position="382"/>
    </location>
</feature>
<keyword evidence="10" id="KW-1185">Reference proteome</keyword>
<dbReference type="Pfam" id="PF02487">
    <property type="entry name" value="CLN3"/>
    <property type="match status" value="2"/>
</dbReference>
<dbReference type="Ensembl" id="ENSFCTT00005073728.1">
    <property type="protein sequence ID" value="ENSFCTP00005052103.1"/>
    <property type="gene ID" value="ENSFCTG00005025788.1"/>
</dbReference>
<accession>A0ABI7ZYU9</accession>
<comment type="subcellular location">
    <subcellularLocation>
        <location evidence="1">Endomembrane system</location>
        <topology evidence="1">Multi-pass membrane protein</topology>
    </subcellularLocation>
    <subcellularLocation>
        <location evidence="7">Lysosome membrane</location>
        <topology evidence="7">Multi-pass membrane protein</topology>
    </subcellularLocation>
</comment>
<evidence type="ECO:0000313" key="9">
    <source>
        <dbReference type="Ensembl" id="ENSFCTP00005052103.1"/>
    </source>
</evidence>
<dbReference type="Gene3D" id="1.20.1250.20">
    <property type="entry name" value="MFS general substrate transporter like domains"/>
    <property type="match status" value="1"/>
</dbReference>
<dbReference type="PANTHER" id="PTHR10981:SF0">
    <property type="entry name" value="BATTENIN"/>
    <property type="match status" value="1"/>
</dbReference>
<protein>
    <recommendedName>
        <fullName evidence="7">Battenin</fullName>
    </recommendedName>
</protein>
<proteinExistence type="inferred from homology"/>
<dbReference type="InterPro" id="IPR036259">
    <property type="entry name" value="MFS_trans_sf"/>
</dbReference>
<feature type="transmembrane region" description="Helical" evidence="7">
    <location>
        <begin position="98"/>
        <end position="122"/>
    </location>
</feature>
<keyword evidence="4 7" id="KW-0812">Transmembrane</keyword>
<evidence type="ECO:0000256" key="1">
    <source>
        <dbReference type="ARBA" id="ARBA00004127"/>
    </source>
</evidence>
<organism evidence="9 10">
    <name type="scientific">Felis catus</name>
    <name type="common">Cat</name>
    <name type="synonym">Felis silvestris catus</name>
    <dbReference type="NCBI Taxonomy" id="9685"/>
    <lineage>
        <taxon>Eukaryota</taxon>
        <taxon>Metazoa</taxon>
        <taxon>Chordata</taxon>
        <taxon>Craniata</taxon>
        <taxon>Vertebrata</taxon>
        <taxon>Euteleostomi</taxon>
        <taxon>Mammalia</taxon>
        <taxon>Eutheria</taxon>
        <taxon>Laurasiatheria</taxon>
        <taxon>Carnivora</taxon>
        <taxon>Feliformia</taxon>
        <taxon>Felidae</taxon>
        <taxon>Felinae</taxon>
        <taxon>Felis</taxon>
    </lineage>
</organism>
<keyword evidence="6 7" id="KW-0472">Membrane</keyword>
<feature type="region of interest" description="Disordered" evidence="8">
    <location>
        <begin position="188"/>
        <end position="219"/>
    </location>
</feature>
<feature type="region of interest" description="Disordered" evidence="8">
    <location>
        <begin position="69"/>
        <end position="89"/>
    </location>
</feature>
<feature type="transmembrane region" description="Helical" evidence="7">
    <location>
        <begin position="128"/>
        <end position="145"/>
    </location>
</feature>
<keyword evidence="7" id="KW-0458">Lysosome</keyword>
<evidence type="ECO:0000256" key="8">
    <source>
        <dbReference type="SAM" id="MobiDB-lite"/>
    </source>
</evidence>
<evidence type="ECO:0000256" key="7">
    <source>
        <dbReference type="RuleBase" id="RU361113"/>
    </source>
</evidence>
<dbReference type="Proteomes" id="UP000823872">
    <property type="component" value="Chromosome E3"/>
</dbReference>